<protein>
    <recommendedName>
        <fullName evidence="3">N-(5'-phosphoribosyl)anthranilate isomerase</fullName>
    </recommendedName>
</protein>
<evidence type="ECO:0000313" key="2">
    <source>
        <dbReference type="Proteomes" id="UP000203464"/>
    </source>
</evidence>
<dbReference type="Proteomes" id="UP000203464">
    <property type="component" value="Unassembled WGS sequence"/>
</dbReference>
<organism evidence="1 2">
    <name type="scientific">Octadecabacter ascidiaceicola</name>
    <dbReference type="NCBI Taxonomy" id="1655543"/>
    <lineage>
        <taxon>Bacteria</taxon>
        <taxon>Pseudomonadati</taxon>
        <taxon>Pseudomonadota</taxon>
        <taxon>Alphaproteobacteria</taxon>
        <taxon>Rhodobacterales</taxon>
        <taxon>Roseobacteraceae</taxon>
        <taxon>Octadecabacter</taxon>
    </lineage>
</organism>
<evidence type="ECO:0000313" key="1">
    <source>
        <dbReference type="EMBL" id="SMX44417.1"/>
    </source>
</evidence>
<name>A0A238KP39_9RHOB</name>
<keyword evidence="2" id="KW-1185">Reference proteome</keyword>
<dbReference type="EMBL" id="FXYD01000006">
    <property type="protein sequence ID" value="SMX44417.1"/>
    <property type="molecule type" value="Genomic_DNA"/>
</dbReference>
<dbReference type="AlphaFoldDB" id="A0A238KP39"/>
<proteinExistence type="predicted"/>
<accession>A0A238KP39</accession>
<sequence length="82" mass="9267">MKHAVIPVTPAQWFHHLFSARAAREGGIVRRKTRDMERMVGRSVFEREIARRGFSMVENAGQVVVFCNAEPVRLTVGRGKSS</sequence>
<gene>
    <name evidence="1" type="ORF">OCA8868_03143</name>
</gene>
<evidence type="ECO:0008006" key="3">
    <source>
        <dbReference type="Google" id="ProtNLM"/>
    </source>
</evidence>
<dbReference type="OrthoDB" id="7867818at2"/>
<reference evidence="2" key="1">
    <citation type="submission" date="2017-05" db="EMBL/GenBank/DDBJ databases">
        <authorList>
            <person name="Rodrigo-Torres L."/>
            <person name="Arahal R. D."/>
            <person name="Lucena T."/>
        </authorList>
    </citation>
    <scope>NUCLEOTIDE SEQUENCE [LARGE SCALE GENOMIC DNA]</scope>
    <source>
        <strain evidence="2">CECT 8868</strain>
    </source>
</reference>